<evidence type="ECO:0000256" key="10">
    <source>
        <dbReference type="ARBA" id="ARBA00029774"/>
    </source>
</evidence>
<organism evidence="13 14">
    <name type="scientific">Candidatus Synechococcus calcipolaris G9</name>
    <dbReference type="NCBI Taxonomy" id="1497997"/>
    <lineage>
        <taxon>Bacteria</taxon>
        <taxon>Bacillati</taxon>
        <taxon>Cyanobacteriota</taxon>
        <taxon>Cyanophyceae</taxon>
        <taxon>Synechococcales</taxon>
        <taxon>Synechococcaceae</taxon>
        <taxon>Synechococcus</taxon>
    </lineage>
</organism>
<dbReference type="EC" id="2.7.7.87" evidence="3"/>
<sequence>MAEVSLATLVAGLRSGEWLASFPTDTVPALAARCDRGELIFTAKQRQPDKPLILMAATAEQLWPYVQGTARDWSHWKNICDRHWPGPLTVVLPAGKLPSGLNPQDTGTVGLRVPDWPLARCILQQTGPLATTSVNRSGQPPLLDVGAIAQVFPQVLTLGASAWRSPEGPTQPSTVIAWQRGRWQVLRQGAIALGDIELEAF</sequence>
<evidence type="ECO:0000259" key="12">
    <source>
        <dbReference type="PROSITE" id="PS51163"/>
    </source>
</evidence>
<accession>A0ABT6EUI7</accession>
<evidence type="ECO:0000256" key="9">
    <source>
        <dbReference type="ARBA" id="ARBA00022840"/>
    </source>
</evidence>
<keyword evidence="5" id="KW-0808">Transferase</keyword>
<evidence type="ECO:0000256" key="2">
    <source>
        <dbReference type="ARBA" id="ARBA00007663"/>
    </source>
</evidence>
<reference evidence="13" key="2">
    <citation type="submission" date="2022-01" db="EMBL/GenBank/DDBJ databases">
        <authorList>
            <person name="Zivanovic Y."/>
            <person name="Moreira D."/>
            <person name="Lopez-Garcia P."/>
        </authorList>
    </citation>
    <scope>NUCLEOTIDE SEQUENCE</scope>
    <source>
        <strain evidence="13">G9</strain>
    </source>
</reference>
<dbReference type="Proteomes" id="UP001154265">
    <property type="component" value="Unassembled WGS sequence"/>
</dbReference>
<dbReference type="RefSeq" id="WP_277865455.1">
    <property type="nucleotide sequence ID" value="NZ_JAKKUT010000001.1"/>
</dbReference>
<dbReference type="PROSITE" id="PS51163">
    <property type="entry name" value="YRDC"/>
    <property type="match status" value="1"/>
</dbReference>
<comment type="catalytic activity">
    <reaction evidence="11">
        <text>L-threonine + hydrogencarbonate + ATP = L-threonylcarbamoyladenylate + diphosphate + H2O</text>
        <dbReference type="Rhea" id="RHEA:36407"/>
        <dbReference type="ChEBI" id="CHEBI:15377"/>
        <dbReference type="ChEBI" id="CHEBI:17544"/>
        <dbReference type="ChEBI" id="CHEBI:30616"/>
        <dbReference type="ChEBI" id="CHEBI:33019"/>
        <dbReference type="ChEBI" id="CHEBI:57926"/>
        <dbReference type="ChEBI" id="CHEBI:73682"/>
        <dbReference type="EC" id="2.7.7.87"/>
    </reaction>
</comment>
<evidence type="ECO:0000256" key="8">
    <source>
        <dbReference type="ARBA" id="ARBA00022741"/>
    </source>
</evidence>
<dbReference type="InterPro" id="IPR017945">
    <property type="entry name" value="DHBP_synth_RibB-like_a/b_dom"/>
</dbReference>
<evidence type="ECO:0000256" key="7">
    <source>
        <dbReference type="ARBA" id="ARBA00022695"/>
    </source>
</evidence>
<keyword evidence="6" id="KW-0819">tRNA processing</keyword>
<dbReference type="PANTHER" id="PTHR17490:SF16">
    <property type="entry name" value="THREONYLCARBAMOYL-AMP SYNTHASE"/>
    <property type="match status" value="1"/>
</dbReference>
<evidence type="ECO:0000256" key="11">
    <source>
        <dbReference type="ARBA" id="ARBA00048366"/>
    </source>
</evidence>
<feature type="domain" description="YrdC-like" evidence="12">
    <location>
        <begin position="3"/>
        <end position="191"/>
    </location>
</feature>
<dbReference type="Gene3D" id="3.90.870.10">
    <property type="entry name" value="DHBP synthase"/>
    <property type="match status" value="1"/>
</dbReference>
<dbReference type="SUPFAM" id="SSF55821">
    <property type="entry name" value="YrdC/RibB"/>
    <property type="match status" value="1"/>
</dbReference>
<evidence type="ECO:0000256" key="3">
    <source>
        <dbReference type="ARBA" id="ARBA00012584"/>
    </source>
</evidence>
<evidence type="ECO:0000256" key="1">
    <source>
        <dbReference type="ARBA" id="ARBA00004496"/>
    </source>
</evidence>
<comment type="caution">
    <text evidence="13">The sequence shown here is derived from an EMBL/GenBank/DDBJ whole genome shotgun (WGS) entry which is preliminary data.</text>
</comment>
<evidence type="ECO:0000256" key="4">
    <source>
        <dbReference type="ARBA" id="ARBA00022490"/>
    </source>
</evidence>
<comment type="similarity">
    <text evidence="2">Belongs to the SUA5 family.</text>
</comment>
<keyword evidence="4" id="KW-0963">Cytoplasm</keyword>
<evidence type="ECO:0000313" key="14">
    <source>
        <dbReference type="Proteomes" id="UP001154265"/>
    </source>
</evidence>
<dbReference type="EMBL" id="JAKKUT010000001">
    <property type="protein sequence ID" value="MDG2989532.1"/>
    <property type="molecule type" value="Genomic_DNA"/>
</dbReference>
<keyword evidence="7" id="KW-0548">Nucleotidyltransferase</keyword>
<keyword evidence="8" id="KW-0547">Nucleotide-binding</keyword>
<gene>
    <name evidence="13" type="ORF">L3556_01090</name>
</gene>
<evidence type="ECO:0000313" key="13">
    <source>
        <dbReference type="EMBL" id="MDG2989532.1"/>
    </source>
</evidence>
<dbReference type="InterPro" id="IPR006070">
    <property type="entry name" value="Sua5-like_dom"/>
</dbReference>
<dbReference type="Pfam" id="PF01300">
    <property type="entry name" value="Sua5_yciO_yrdC"/>
    <property type="match status" value="1"/>
</dbReference>
<evidence type="ECO:0000256" key="6">
    <source>
        <dbReference type="ARBA" id="ARBA00022694"/>
    </source>
</evidence>
<name>A0ABT6EUI7_9SYNE</name>
<protein>
    <recommendedName>
        <fullName evidence="10">L-threonylcarbamoyladenylate synthase</fullName>
        <ecNumber evidence="3">2.7.7.87</ecNumber>
    </recommendedName>
    <alternativeName>
        <fullName evidence="10">L-threonylcarbamoyladenylate synthase</fullName>
    </alternativeName>
</protein>
<proteinExistence type="inferred from homology"/>
<comment type="subcellular location">
    <subcellularLocation>
        <location evidence="1">Cytoplasm</location>
    </subcellularLocation>
</comment>
<keyword evidence="14" id="KW-1185">Reference proteome</keyword>
<keyword evidence="9" id="KW-0067">ATP-binding</keyword>
<dbReference type="InterPro" id="IPR050156">
    <property type="entry name" value="TC-AMP_synthase_SUA5"/>
</dbReference>
<reference evidence="13" key="1">
    <citation type="journal article" date="2022" name="Genome Biol. Evol.">
        <title>A New Gene Family Diagnostic for Intracellular Biomineralization of Amorphous Ca Carbonates by Cyanobacteria.</title>
        <authorList>
            <person name="Benzerara K."/>
            <person name="Duprat E."/>
            <person name="Bitard-Feildel T."/>
            <person name="Caumes G."/>
            <person name="Cassier-Chauvat C."/>
            <person name="Chauvat F."/>
            <person name="Dezi M."/>
            <person name="Diop S.I."/>
            <person name="Gaschignard G."/>
            <person name="Gorgen S."/>
            <person name="Gugger M."/>
            <person name="Lopez-Garcia P."/>
            <person name="Millet M."/>
            <person name="Skouri-Panet F."/>
            <person name="Moreira D."/>
            <person name="Callebaut I."/>
        </authorList>
    </citation>
    <scope>NUCLEOTIDE SEQUENCE</scope>
    <source>
        <strain evidence="13">G9</strain>
    </source>
</reference>
<evidence type="ECO:0000256" key="5">
    <source>
        <dbReference type="ARBA" id="ARBA00022679"/>
    </source>
</evidence>
<dbReference type="PANTHER" id="PTHR17490">
    <property type="entry name" value="SUA5"/>
    <property type="match status" value="1"/>
</dbReference>